<proteinExistence type="predicted"/>
<feature type="transmembrane region" description="Helical" evidence="5">
    <location>
        <begin position="12"/>
        <end position="32"/>
    </location>
</feature>
<gene>
    <name evidence="7" type="ORF">R8Z52_00470</name>
</gene>
<keyword evidence="8" id="KW-1185">Reference proteome</keyword>
<sequence length="1253" mass="134930">MIHLALKWTRLASVFCVALILVVAVFIGSLLFSNSGLKVLLIGVQNLVPQLSIGSSEGALYPEFSLKDVTYKDKSLGVDVSADKLTLGIKGHCLLEPAVCLRNVGMKGLKVTLSDPQEPKTTIDKQDSEAVTAIATPIPLYVSRLDLDDIQLNLQGTQLSWKHLSTSATMRGNHLQLGQTDWQQIRLALSKADEASPKSTSTHDSETAITLPSVQIPLRVSLPHFRVQDFRFEQTTPMVVNSLNLSGEAYQHDISISSLSVVAPQGSAHLTGHIQLDQNYPLNLALTSQLKMDPINGQSVAANVSGSLAKLTVSASLQGPVTTEAKATLQALEPQLPFSLKVQQLSTQWPLTGDAQYQVDKANLTASGDLNQYQLALDGAVKGQQIPPISLGVQGIGSLTSIELSELKVDALGGQIRGQASADWKSLANWQAKLDLDDIQPQRYWPQAEGHLSGHVETAGHLTAAGGWKVELPVLSFDGDIRDYPLHLAGEVSAGDEQGKGQFDVVTKGLTLAHGDNHVEVQGSLAKQWNMDVQLRIPDLAKSLPDTQGQLQGTLKFRGKAEQPDIHLAINGEKIAWQKQLSIHQLNVQGSVSPLVKPTLDLALKASNIVYQQHKVTSVQVAVKGTEDQHRIELNVQAPEPKLQTEVAFDGKLVLKPSILWQGNIDHWSIGSDLGMWRLHDKTSLAIDADKQEVSIGAHCWNDGKAAICLDKPTTVGKSGSVALSAHQMDFQQIAMFLPQDTELNGAVDATVAATWAEHKAPLVDVSLTLGKGQVVQQLNAPLTVAWDNAKLNAHLEENSLKAQWQIDLTKNGSLTGQVAIKDVTQAQKEMQGHLTLTPLNLDFLANQFGEYSKVTSNIATDLDFSGDMLHPKVNGHLTVDNIGVHGDISPVDVNSGKVNIEFKDYTAQLSSSITTQEGVLAVTGDANWADLEDWRVNAHVGADSLMIDMPPMVKAKVVPDLSLAMQPKLASVSGKISLPWGRVVVEELPKSAVSVSKDQIILDKHFKPVTEENRFPFDIETAVSIDIGNDFKLKAFGLQAGLTGHLNVSQKDKGPFVTGEINLIDGTYRSFGQDLIIQEGKIVMNGAVDQPNLSITAIRNPDNIEDDVTAGIKVTGSVDEPQVTVFSDPSMPQANALSYLLRGQDIDGEAGGNSMTTALIGLSLAQSGKVVGEIGQAVGVQDLQLDTAGSGDDSQVTVSGYILPGLQVKYGVGIFNSVGEFTVRYRLMKDLYVEAVSGLTSAVDILYQFEFD</sequence>
<keyword evidence="2 5" id="KW-0812">Transmembrane</keyword>
<evidence type="ECO:0000313" key="8">
    <source>
        <dbReference type="Proteomes" id="UP001304071"/>
    </source>
</evidence>
<keyword evidence="3 5" id="KW-1133">Transmembrane helix</keyword>
<dbReference type="Proteomes" id="UP001304071">
    <property type="component" value="Chromosome 1"/>
</dbReference>
<protein>
    <submittedName>
        <fullName evidence="7">Translocation/assembly module TamB domain-containing protein</fullName>
    </submittedName>
</protein>
<dbReference type="PANTHER" id="PTHR36985:SF1">
    <property type="entry name" value="TRANSLOCATION AND ASSEMBLY MODULE SUBUNIT TAMB"/>
    <property type="match status" value="1"/>
</dbReference>
<dbReference type="RefSeq" id="WP_261893782.1">
    <property type="nucleotide sequence ID" value="NZ_AP024895.1"/>
</dbReference>
<feature type="domain" description="Translocation and assembly module TamB C-terminal" evidence="6">
    <location>
        <begin position="410"/>
        <end position="647"/>
    </location>
</feature>
<evidence type="ECO:0000256" key="2">
    <source>
        <dbReference type="ARBA" id="ARBA00022692"/>
    </source>
</evidence>
<dbReference type="InterPro" id="IPR007452">
    <property type="entry name" value="TamB_C"/>
</dbReference>
<evidence type="ECO:0000256" key="1">
    <source>
        <dbReference type="ARBA" id="ARBA00004167"/>
    </source>
</evidence>
<reference evidence="7 8" key="1">
    <citation type="submission" date="2023-11" db="EMBL/GenBank/DDBJ databases">
        <title>Plant-associative lifestyle of Vibrio porteresiae and its evolutionary dynamics.</title>
        <authorList>
            <person name="Rameshkumar N."/>
            <person name="Kirti K."/>
        </authorList>
    </citation>
    <scope>NUCLEOTIDE SEQUENCE [LARGE SCALE GENOMIC DNA]</scope>
    <source>
        <strain evidence="7 8">MSSRF30</strain>
    </source>
</reference>
<accession>A0ABZ0QBI5</accession>
<evidence type="ECO:0000256" key="4">
    <source>
        <dbReference type="ARBA" id="ARBA00023136"/>
    </source>
</evidence>
<name>A0ABZ0QBI5_9VIBR</name>
<dbReference type="EMBL" id="CP138203">
    <property type="protein sequence ID" value="WPC73796.1"/>
    <property type="molecule type" value="Genomic_DNA"/>
</dbReference>
<keyword evidence="4 5" id="KW-0472">Membrane</keyword>
<dbReference type="Pfam" id="PF04357">
    <property type="entry name" value="TamB"/>
    <property type="match status" value="2"/>
</dbReference>
<feature type="domain" description="Translocation and assembly module TamB C-terminal" evidence="6">
    <location>
        <begin position="916"/>
        <end position="1252"/>
    </location>
</feature>
<evidence type="ECO:0000256" key="5">
    <source>
        <dbReference type="SAM" id="Phobius"/>
    </source>
</evidence>
<organism evidence="7 8">
    <name type="scientific">Vibrio porteresiae DSM 19223</name>
    <dbReference type="NCBI Taxonomy" id="1123496"/>
    <lineage>
        <taxon>Bacteria</taxon>
        <taxon>Pseudomonadati</taxon>
        <taxon>Pseudomonadota</taxon>
        <taxon>Gammaproteobacteria</taxon>
        <taxon>Vibrionales</taxon>
        <taxon>Vibrionaceae</taxon>
        <taxon>Vibrio</taxon>
    </lineage>
</organism>
<dbReference type="PANTHER" id="PTHR36985">
    <property type="entry name" value="TRANSLOCATION AND ASSEMBLY MODULE SUBUNIT TAMB"/>
    <property type="match status" value="1"/>
</dbReference>
<evidence type="ECO:0000259" key="6">
    <source>
        <dbReference type="Pfam" id="PF04357"/>
    </source>
</evidence>
<evidence type="ECO:0000256" key="3">
    <source>
        <dbReference type="ARBA" id="ARBA00022989"/>
    </source>
</evidence>
<comment type="subcellular location">
    <subcellularLocation>
        <location evidence="1">Membrane</location>
        <topology evidence="1">Single-pass membrane protein</topology>
    </subcellularLocation>
</comment>
<evidence type="ECO:0000313" key="7">
    <source>
        <dbReference type="EMBL" id="WPC73796.1"/>
    </source>
</evidence>